<feature type="region of interest" description="Disordered" evidence="1">
    <location>
        <begin position="241"/>
        <end position="266"/>
    </location>
</feature>
<evidence type="ECO:0000313" key="4">
    <source>
        <dbReference type="EMBL" id="VUC34210.1"/>
    </source>
</evidence>
<evidence type="ECO:0000259" key="3">
    <source>
        <dbReference type="Pfam" id="PF19343"/>
    </source>
</evidence>
<dbReference type="Gene3D" id="3.15.10.10">
    <property type="entry name" value="Bactericidal permeability-increasing protein, domain 1"/>
    <property type="match status" value="1"/>
</dbReference>
<reference evidence="4 5" key="1">
    <citation type="submission" date="2019-06" db="EMBL/GenBank/DDBJ databases">
        <authorList>
            <person name="Broberg M."/>
        </authorList>
    </citation>
    <scope>NUCLEOTIDE SEQUENCE [LARGE SCALE GENOMIC DNA]</scope>
</reference>
<dbReference type="InterPro" id="IPR045967">
    <property type="entry name" value="HAM1-like_N"/>
</dbReference>
<feature type="region of interest" description="Disordered" evidence="1">
    <location>
        <begin position="164"/>
        <end position="199"/>
    </location>
</feature>
<feature type="compositionally biased region" description="Basic and acidic residues" evidence="1">
    <location>
        <begin position="254"/>
        <end position="266"/>
    </location>
</feature>
<name>A0ABY6US57_BIOOC</name>
<feature type="compositionally biased region" description="Polar residues" evidence="1">
    <location>
        <begin position="165"/>
        <end position="177"/>
    </location>
</feature>
<gene>
    <name evidence="4" type="ORF">CLO192961_LOCUS371956</name>
</gene>
<evidence type="ECO:0000313" key="5">
    <source>
        <dbReference type="Proteomes" id="UP000766486"/>
    </source>
</evidence>
<feature type="domain" description="HAM1-like C-terminal" evidence="2">
    <location>
        <begin position="624"/>
        <end position="786"/>
    </location>
</feature>
<proteinExistence type="predicted"/>
<evidence type="ECO:0000256" key="1">
    <source>
        <dbReference type="SAM" id="MobiDB-lite"/>
    </source>
</evidence>
<feature type="compositionally biased region" description="Polar residues" evidence="1">
    <location>
        <begin position="801"/>
        <end position="820"/>
    </location>
</feature>
<keyword evidence="5" id="KW-1185">Reference proteome</keyword>
<dbReference type="Proteomes" id="UP000766486">
    <property type="component" value="Unassembled WGS sequence"/>
</dbReference>
<dbReference type="EMBL" id="CABFNS010000876">
    <property type="protein sequence ID" value="VUC34210.1"/>
    <property type="molecule type" value="Genomic_DNA"/>
</dbReference>
<feature type="compositionally biased region" description="Basic and acidic residues" evidence="1">
    <location>
        <begin position="188"/>
        <end position="199"/>
    </location>
</feature>
<comment type="caution">
    <text evidence="4">The sequence shown here is derived from an EMBL/GenBank/DDBJ whole genome shotgun (WGS) entry which is preliminary data.</text>
</comment>
<feature type="region of interest" description="Disordered" evidence="1">
    <location>
        <begin position="795"/>
        <end position="825"/>
    </location>
</feature>
<dbReference type="InterPro" id="IPR027842">
    <property type="entry name" value="HAM1-like_C"/>
</dbReference>
<organism evidence="4 5">
    <name type="scientific">Bionectria ochroleuca</name>
    <name type="common">Gliocladium roseum</name>
    <dbReference type="NCBI Taxonomy" id="29856"/>
    <lineage>
        <taxon>Eukaryota</taxon>
        <taxon>Fungi</taxon>
        <taxon>Dikarya</taxon>
        <taxon>Ascomycota</taxon>
        <taxon>Pezizomycotina</taxon>
        <taxon>Sordariomycetes</taxon>
        <taxon>Hypocreomycetidae</taxon>
        <taxon>Hypocreales</taxon>
        <taxon>Bionectriaceae</taxon>
        <taxon>Clonostachys</taxon>
    </lineage>
</organism>
<dbReference type="PANTHER" id="PTHR31138:SF1">
    <property type="entry name" value="PDZ DOMAIN-CONTAINING PROTEIN"/>
    <property type="match status" value="1"/>
</dbReference>
<feature type="domain" description="HAM1-like N-terminal" evidence="3">
    <location>
        <begin position="3"/>
        <end position="612"/>
    </location>
</feature>
<dbReference type="PANTHER" id="PTHR31138">
    <property type="entry name" value="CHROMOSOME 19, WHOLE GENOME SHOTGUN SEQUENCE"/>
    <property type="match status" value="1"/>
</dbReference>
<dbReference type="Pfam" id="PF19343">
    <property type="entry name" value="HAM1_N"/>
    <property type="match status" value="1"/>
</dbReference>
<evidence type="ECO:0000259" key="2">
    <source>
        <dbReference type="Pfam" id="PF14613"/>
    </source>
</evidence>
<dbReference type="Pfam" id="PF14613">
    <property type="entry name" value="HAM1_C"/>
    <property type="match status" value="1"/>
</dbReference>
<protein>
    <submittedName>
        <fullName evidence="4">Uncharacterized protein</fullName>
    </submittedName>
</protein>
<sequence>MAANVNRPVVKEQKDADVNRKLQIYGIITAFKNGKVPSNDQIDVALNSFLESKALSSPSEKLSSDGKLLIEDLKDVVQQSKNLLLSKNQGDLIQDFIWQTTQFEYKSISAPDAPVTKDTAKRDGDEALKGLRTLGTLLITNGQFRKLLKDFSILVRDIAGDAASNAANKVRPSQEQLRQMDEAAPDNTWHEKPDLSKDSFKKQAQNIYGGNAKKDAKDVAQAGIQASNVQQSSNAAEVDRQAAQSAARDVAGAKVDKNVDDETKRKVKERNAEYRLRARSYFDKKMPKERKDQIIFRLKKMILECQQHTDYMEAIQTLLRLAENYGRHGRTFGSGSASTAKETRSGFSAAEADLRTIIERFANGTSTEDLWASISQIYKDAEQDEELRNWFKTVDAYIRRCLLEQGYILEEESTVAWDRLYDKGRYLLREKYRSHTDRVLDEIKFVANQFDEDAQNKAFAKSVEKLFHDLGNDENGKAVFKPHLLKDLTEVILPAVLEKIAYVPIPRIEYSDPKIDAVIENLVLESDNFMPNIFEIASENYVRLGRKKFSNKHNHNIEVKASGIQMDLRDVGFHIKRKQGFPSITDTGVADIILPGNGFSFKLKISSAEKKDKQHFFKIDKVDVDFKDLKLKVIKSNHKLLLTLFKPLALRAIRPVLQKVVEQAIKDQFNRVDAMLHDVKLEVDNMATEAKGDPENAPNIYKRYSTAFQKRLTQHKERAKEKAKKATADKKFNMAITKEDSIFPNVSLPGGISTKATEYRDLARKGDKWESPVFSIGTAKHSTSLPSAPKIERKAHPATNGHHTNGATNGHTNGASNIPRSANVNGGNYNGNASYNTGGIPGVPYNSGGVPYNTGGAPYNTGGVSYNNGGASYKPTTADILPPQAATTQAAPALQNY</sequence>
<accession>A0ABY6US57</accession>